<feature type="domain" description="Chitin-binding type-2" evidence="6">
    <location>
        <begin position="28"/>
        <end position="83"/>
    </location>
</feature>
<dbReference type="GO" id="GO:0008061">
    <property type="term" value="F:chitin binding"/>
    <property type="evidence" value="ECO:0007669"/>
    <property type="project" value="UniProtKB-KW"/>
</dbReference>
<proteinExistence type="predicted"/>
<keyword evidence="5" id="KW-0325">Glycoprotein</keyword>
<organism evidence="7 8">
    <name type="scientific">Phyllotreta striolata</name>
    <name type="common">Striped flea beetle</name>
    <name type="synonym">Crioceris striolata</name>
    <dbReference type="NCBI Taxonomy" id="444603"/>
    <lineage>
        <taxon>Eukaryota</taxon>
        <taxon>Metazoa</taxon>
        <taxon>Ecdysozoa</taxon>
        <taxon>Arthropoda</taxon>
        <taxon>Hexapoda</taxon>
        <taxon>Insecta</taxon>
        <taxon>Pterygota</taxon>
        <taxon>Neoptera</taxon>
        <taxon>Endopterygota</taxon>
        <taxon>Coleoptera</taxon>
        <taxon>Polyphaga</taxon>
        <taxon>Cucujiformia</taxon>
        <taxon>Chrysomeloidea</taxon>
        <taxon>Chrysomelidae</taxon>
        <taxon>Galerucinae</taxon>
        <taxon>Alticini</taxon>
        <taxon>Phyllotreta</taxon>
    </lineage>
</organism>
<dbReference type="SMART" id="SM00494">
    <property type="entry name" value="ChtBD2"/>
    <property type="match status" value="2"/>
</dbReference>
<dbReference type="Gene3D" id="2.170.140.10">
    <property type="entry name" value="Chitin binding domain"/>
    <property type="match status" value="2"/>
</dbReference>
<name>A0A9N9TXG4_PHYSR</name>
<dbReference type="InterPro" id="IPR002557">
    <property type="entry name" value="Chitin-bd_dom"/>
</dbReference>
<dbReference type="PANTHER" id="PTHR23301">
    <property type="entry name" value="CHITIN BINDING PERITROPHIN-A"/>
    <property type="match status" value="1"/>
</dbReference>
<dbReference type="Proteomes" id="UP001153712">
    <property type="component" value="Chromosome 5"/>
</dbReference>
<evidence type="ECO:0000256" key="3">
    <source>
        <dbReference type="ARBA" id="ARBA00022737"/>
    </source>
</evidence>
<dbReference type="Pfam" id="PF01607">
    <property type="entry name" value="CBM_14"/>
    <property type="match status" value="2"/>
</dbReference>
<dbReference type="GO" id="GO:0005576">
    <property type="term" value="C:extracellular region"/>
    <property type="evidence" value="ECO:0007669"/>
    <property type="project" value="InterPro"/>
</dbReference>
<evidence type="ECO:0000256" key="2">
    <source>
        <dbReference type="ARBA" id="ARBA00022729"/>
    </source>
</evidence>
<evidence type="ECO:0000256" key="4">
    <source>
        <dbReference type="ARBA" id="ARBA00023157"/>
    </source>
</evidence>
<keyword evidence="8" id="KW-1185">Reference proteome</keyword>
<keyword evidence="1" id="KW-0147">Chitin-binding</keyword>
<accession>A0A9N9TXG4</accession>
<dbReference type="InterPro" id="IPR051940">
    <property type="entry name" value="Chitin_bind-dev_reg"/>
</dbReference>
<dbReference type="OrthoDB" id="9987187at2759"/>
<dbReference type="EMBL" id="OU900098">
    <property type="protein sequence ID" value="CAG9862407.1"/>
    <property type="molecule type" value="Genomic_DNA"/>
</dbReference>
<keyword evidence="3" id="KW-0677">Repeat</keyword>
<keyword evidence="4" id="KW-1015">Disulfide bond</keyword>
<feature type="domain" description="Chitin-binding type-2" evidence="6">
    <location>
        <begin position="117"/>
        <end position="178"/>
    </location>
</feature>
<evidence type="ECO:0000313" key="8">
    <source>
        <dbReference type="Proteomes" id="UP001153712"/>
    </source>
</evidence>
<dbReference type="AlphaFoldDB" id="A0A9N9TXG4"/>
<evidence type="ECO:0000259" key="6">
    <source>
        <dbReference type="PROSITE" id="PS50940"/>
    </source>
</evidence>
<dbReference type="PANTHER" id="PTHR23301:SF0">
    <property type="entry name" value="CHITIN-BINDING TYPE-2 DOMAIN-CONTAINING PROTEIN-RELATED"/>
    <property type="match status" value="1"/>
</dbReference>
<dbReference type="PROSITE" id="PS50940">
    <property type="entry name" value="CHIT_BIND_II"/>
    <property type="match status" value="2"/>
</dbReference>
<evidence type="ECO:0000256" key="5">
    <source>
        <dbReference type="ARBA" id="ARBA00023180"/>
    </source>
</evidence>
<evidence type="ECO:0000313" key="7">
    <source>
        <dbReference type="EMBL" id="CAG9862407.1"/>
    </source>
</evidence>
<reference evidence="7" key="1">
    <citation type="submission" date="2022-01" db="EMBL/GenBank/DDBJ databases">
        <authorList>
            <person name="King R."/>
        </authorList>
    </citation>
    <scope>NUCLEOTIDE SEQUENCE</scope>
</reference>
<sequence length="184" mass="20763">MKFYLAGIVLFIIFYAGVVRTYVLGAQDEICAIENQQIPHESECNLYYRCVYGKKIPKICPDGALFNPLIANCDDAYNVPCGNLKFNNDDVFDRSFSDYYNLGELTDGSYEVTTRQPGECPPKSDPFEPDPLLPHEEKCNAFYKCFEGKKALMKCPGIFQFNAKISACDWPMNVKCVDALVSLT</sequence>
<protein>
    <recommendedName>
        <fullName evidence="6">Chitin-binding type-2 domain-containing protein</fullName>
    </recommendedName>
</protein>
<dbReference type="SUPFAM" id="SSF57625">
    <property type="entry name" value="Invertebrate chitin-binding proteins"/>
    <property type="match status" value="2"/>
</dbReference>
<keyword evidence="2" id="KW-0732">Signal</keyword>
<dbReference type="InterPro" id="IPR036508">
    <property type="entry name" value="Chitin-bd_dom_sf"/>
</dbReference>
<evidence type="ECO:0000256" key="1">
    <source>
        <dbReference type="ARBA" id="ARBA00022669"/>
    </source>
</evidence>
<gene>
    <name evidence="7" type="ORF">PHYEVI_LOCUS8722</name>
</gene>